<keyword evidence="10" id="KW-1185">Reference proteome</keyword>
<dbReference type="EC" id="5.3.1.22" evidence="4"/>
<evidence type="ECO:0000256" key="5">
    <source>
        <dbReference type="ARBA" id="ARBA00017985"/>
    </source>
</evidence>
<evidence type="ECO:0000256" key="6">
    <source>
        <dbReference type="ARBA" id="ARBA00023235"/>
    </source>
</evidence>
<dbReference type="EMBL" id="JBJJXI010000071">
    <property type="protein sequence ID" value="KAL3396371.1"/>
    <property type="molecule type" value="Genomic_DNA"/>
</dbReference>
<feature type="compositionally biased region" description="Polar residues" evidence="7">
    <location>
        <begin position="1"/>
        <end position="10"/>
    </location>
</feature>
<gene>
    <name evidence="9" type="ORF">TKK_009553</name>
</gene>
<comment type="function">
    <text evidence="2">Catalyzes the reversible isomerization between hydroxypyruvate and 2-hydroxy-3-oxopropanoate (also termed tartronate semialdehyde).</text>
</comment>
<dbReference type="GO" id="GO:0008903">
    <property type="term" value="F:hydroxypyruvate isomerase activity"/>
    <property type="evidence" value="ECO:0007669"/>
    <property type="project" value="UniProtKB-EC"/>
</dbReference>
<evidence type="ECO:0000256" key="1">
    <source>
        <dbReference type="ARBA" id="ARBA00000476"/>
    </source>
</evidence>
<accession>A0ABD2WV34</accession>
<evidence type="ECO:0000259" key="8">
    <source>
        <dbReference type="Pfam" id="PF01261"/>
    </source>
</evidence>
<name>A0ABD2WV34_9HYME</name>
<dbReference type="FunFam" id="3.20.20.150:FF:000007">
    <property type="entry name" value="Hydroxypyruvate isomerase"/>
    <property type="match status" value="1"/>
</dbReference>
<comment type="caution">
    <text evidence="9">The sequence shown here is derived from an EMBL/GenBank/DDBJ whole genome shotgun (WGS) entry which is preliminary data.</text>
</comment>
<dbReference type="InterPro" id="IPR050417">
    <property type="entry name" value="Sugar_Epim/Isomerase"/>
</dbReference>
<dbReference type="Proteomes" id="UP001627154">
    <property type="component" value="Unassembled WGS sequence"/>
</dbReference>
<evidence type="ECO:0000313" key="9">
    <source>
        <dbReference type="EMBL" id="KAL3396371.1"/>
    </source>
</evidence>
<evidence type="ECO:0000256" key="3">
    <source>
        <dbReference type="ARBA" id="ARBA00005962"/>
    </source>
</evidence>
<protein>
    <recommendedName>
        <fullName evidence="5">Putative hydroxypyruvate isomerase</fullName>
        <ecNumber evidence="4">5.3.1.22</ecNumber>
    </recommendedName>
</protein>
<dbReference type="AlphaFoldDB" id="A0ABD2WV34"/>
<dbReference type="InterPro" id="IPR013022">
    <property type="entry name" value="Xyl_isomerase-like_TIM-brl"/>
</dbReference>
<evidence type="ECO:0000313" key="10">
    <source>
        <dbReference type="Proteomes" id="UP001627154"/>
    </source>
</evidence>
<dbReference type="InterPro" id="IPR036237">
    <property type="entry name" value="Xyl_isomerase-like_sf"/>
</dbReference>
<reference evidence="9 10" key="1">
    <citation type="journal article" date="2024" name="bioRxiv">
        <title>A reference genome for Trichogramma kaykai: A tiny desert-dwelling parasitoid wasp with competing sex-ratio distorters.</title>
        <authorList>
            <person name="Culotta J."/>
            <person name="Lindsey A.R."/>
        </authorList>
    </citation>
    <scope>NUCLEOTIDE SEQUENCE [LARGE SCALE GENOMIC DNA]</scope>
    <source>
        <strain evidence="9 10">KSX58</strain>
    </source>
</reference>
<dbReference type="PANTHER" id="PTHR43489:SF6">
    <property type="entry name" value="HYDROXYPYRUVATE ISOMERASE-RELATED"/>
    <property type="match status" value="1"/>
</dbReference>
<sequence length="393" mass="45360">MPRTRSASNKQVKRPLTEEEEAEQDVEKLKEMYNLSDSDEDASPYVERRHMRCRQKGTTIRSKERELIHCIVDACDQEAKQKCLICPLRQATRRAALYTRVSERTIKRIREEAKLGIEWSEEDYGRPKRLRMSHEFACNLSFLFQEEENFLGRYALAKEAGFVAVESGFPLGFSVEQVVRAKEEAEVDQVLINVYTGDTSKGELGFAAIPGKEEDFKKSIETTINYAKALKCKKIHVMAGKVDNPTQENHTAYENNLRYAVEKFASEDIIGLIEPINPITVPGYYLNSYERAIEVITKINSPNLRLLLDVFHLQQIQGRITNSIEKLRPYIGHVQVAQVPHRGEPDTKGEIDYAYVFRLLEEQDYKDYIGLEYKPKTTTETGLKWIQRLGFMF</sequence>
<dbReference type="PANTHER" id="PTHR43489">
    <property type="entry name" value="ISOMERASE"/>
    <property type="match status" value="1"/>
</dbReference>
<evidence type="ECO:0000256" key="7">
    <source>
        <dbReference type="SAM" id="MobiDB-lite"/>
    </source>
</evidence>
<dbReference type="SUPFAM" id="SSF51658">
    <property type="entry name" value="Xylose isomerase-like"/>
    <property type="match status" value="1"/>
</dbReference>
<keyword evidence="6" id="KW-0413">Isomerase</keyword>
<dbReference type="Gene3D" id="3.20.20.150">
    <property type="entry name" value="Divalent-metal-dependent TIM barrel enzymes"/>
    <property type="match status" value="1"/>
</dbReference>
<feature type="domain" description="Xylose isomerase-like TIM barrel" evidence="8">
    <location>
        <begin position="155"/>
        <end position="388"/>
    </location>
</feature>
<evidence type="ECO:0000256" key="4">
    <source>
        <dbReference type="ARBA" id="ARBA00012570"/>
    </source>
</evidence>
<feature type="region of interest" description="Disordered" evidence="7">
    <location>
        <begin position="1"/>
        <end position="25"/>
    </location>
</feature>
<comment type="catalytic activity">
    <reaction evidence="1">
        <text>3-hydroxypyruvate = 2-hydroxy-3-oxopropanoate</text>
        <dbReference type="Rhea" id="RHEA:11952"/>
        <dbReference type="ChEBI" id="CHEBI:17180"/>
        <dbReference type="ChEBI" id="CHEBI:57978"/>
        <dbReference type="EC" id="5.3.1.22"/>
    </reaction>
</comment>
<evidence type="ECO:0000256" key="2">
    <source>
        <dbReference type="ARBA" id="ARBA00002968"/>
    </source>
</evidence>
<organism evidence="9 10">
    <name type="scientific">Trichogramma kaykai</name>
    <dbReference type="NCBI Taxonomy" id="54128"/>
    <lineage>
        <taxon>Eukaryota</taxon>
        <taxon>Metazoa</taxon>
        <taxon>Ecdysozoa</taxon>
        <taxon>Arthropoda</taxon>
        <taxon>Hexapoda</taxon>
        <taxon>Insecta</taxon>
        <taxon>Pterygota</taxon>
        <taxon>Neoptera</taxon>
        <taxon>Endopterygota</taxon>
        <taxon>Hymenoptera</taxon>
        <taxon>Apocrita</taxon>
        <taxon>Proctotrupomorpha</taxon>
        <taxon>Chalcidoidea</taxon>
        <taxon>Trichogrammatidae</taxon>
        <taxon>Trichogramma</taxon>
    </lineage>
</organism>
<comment type="similarity">
    <text evidence="3">Belongs to the hyi family.</text>
</comment>
<proteinExistence type="inferred from homology"/>
<dbReference type="Pfam" id="PF01261">
    <property type="entry name" value="AP_endonuc_2"/>
    <property type="match status" value="1"/>
</dbReference>